<evidence type="ECO:0000313" key="2">
    <source>
        <dbReference type="EMBL" id="BBX85036.1"/>
    </source>
</evidence>
<reference evidence="2 3" key="1">
    <citation type="journal article" date="2019" name="Emerg. Microbes Infect.">
        <title>Comprehensive subspecies identification of 175 nontuberculous mycobacteria species based on 7547 genomic profiles.</title>
        <authorList>
            <person name="Matsumoto Y."/>
            <person name="Kinjo T."/>
            <person name="Motooka D."/>
            <person name="Nabeya D."/>
            <person name="Jung N."/>
            <person name="Uechi K."/>
            <person name="Horii T."/>
            <person name="Iida T."/>
            <person name="Fujita J."/>
            <person name="Nakamura S."/>
        </authorList>
    </citation>
    <scope>NUCLEOTIDE SEQUENCE [LARGE SCALE GENOMIC DNA]</scope>
    <source>
        <strain evidence="2 3">JCM 15296</strain>
    </source>
</reference>
<evidence type="ECO:0000313" key="3">
    <source>
        <dbReference type="Proteomes" id="UP000465609"/>
    </source>
</evidence>
<keyword evidence="1" id="KW-0812">Transmembrane</keyword>
<dbReference type="RefSeq" id="WP_138232956.1">
    <property type="nucleotide sequence ID" value="NZ_AP022577.1"/>
</dbReference>
<proteinExistence type="predicted"/>
<feature type="transmembrane region" description="Helical" evidence="1">
    <location>
        <begin position="6"/>
        <end position="24"/>
    </location>
</feature>
<keyword evidence="1" id="KW-1133">Transmembrane helix</keyword>
<name>A0ABM7IE75_9MYCO</name>
<gene>
    <name evidence="2" type="ORF">MAUB_29090</name>
</gene>
<keyword evidence="1" id="KW-0472">Membrane</keyword>
<evidence type="ECO:0000256" key="1">
    <source>
        <dbReference type="SAM" id="Phobius"/>
    </source>
</evidence>
<sequence>MFHLYVEAYTAIWAVVALATYQVGRRLSSDEQPPDHPLLTSILAGVLWPVVVAGLMEAFTITLMSGSHAWRDPAPVGPAYVATVAPLP</sequence>
<accession>A0ABM7IE75</accession>
<keyword evidence="3" id="KW-1185">Reference proteome</keyword>
<organism evidence="2 3">
    <name type="scientific">Mycolicibacterium aubagnense</name>
    <dbReference type="NCBI Taxonomy" id="319707"/>
    <lineage>
        <taxon>Bacteria</taxon>
        <taxon>Bacillati</taxon>
        <taxon>Actinomycetota</taxon>
        <taxon>Actinomycetes</taxon>
        <taxon>Mycobacteriales</taxon>
        <taxon>Mycobacteriaceae</taxon>
        <taxon>Mycolicibacterium</taxon>
    </lineage>
</organism>
<dbReference type="EMBL" id="AP022577">
    <property type="protein sequence ID" value="BBX85036.1"/>
    <property type="molecule type" value="Genomic_DNA"/>
</dbReference>
<dbReference type="Proteomes" id="UP000465609">
    <property type="component" value="Chromosome"/>
</dbReference>
<protein>
    <submittedName>
        <fullName evidence="2">Uncharacterized protein</fullName>
    </submittedName>
</protein>
<feature type="transmembrane region" description="Helical" evidence="1">
    <location>
        <begin position="36"/>
        <end position="56"/>
    </location>
</feature>